<dbReference type="GeneID" id="5004222"/>
<dbReference type="Gramene" id="ABO98201">
    <property type="protein sequence ID" value="ABO98201"/>
    <property type="gene ID" value="OSTLU_25113"/>
</dbReference>
<keyword evidence="5" id="KW-1185">Reference proteome</keyword>
<comment type="similarity">
    <text evidence="1">Belongs to the DNA polymerase type-Y family.</text>
</comment>
<evidence type="ECO:0000313" key="5">
    <source>
        <dbReference type="Proteomes" id="UP000001568"/>
    </source>
</evidence>
<dbReference type="STRING" id="436017.A4S3F0"/>
<dbReference type="AlphaFoldDB" id="A4S3F0"/>
<dbReference type="KEGG" id="olu:OSTLU_25113"/>
<dbReference type="Pfam" id="PF21999">
    <property type="entry name" value="IMS_HHH_1"/>
    <property type="match status" value="1"/>
</dbReference>
<dbReference type="SUPFAM" id="SSF56672">
    <property type="entry name" value="DNA/RNA polymerases"/>
    <property type="match status" value="1"/>
</dbReference>
<keyword evidence="2" id="KW-0237">DNA synthesis</keyword>
<dbReference type="GO" id="GO:0042276">
    <property type="term" value="P:error-prone translesion synthesis"/>
    <property type="evidence" value="ECO:0007669"/>
    <property type="project" value="TreeGrafter"/>
</dbReference>
<dbReference type="InterPro" id="IPR036775">
    <property type="entry name" value="DNA_pol_Y-fam_lit_finger_sf"/>
</dbReference>
<evidence type="ECO:0000256" key="2">
    <source>
        <dbReference type="ARBA" id="ARBA00022634"/>
    </source>
</evidence>
<organism evidence="4 5">
    <name type="scientific">Ostreococcus lucimarinus (strain CCE9901)</name>
    <dbReference type="NCBI Taxonomy" id="436017"/>
    <lineage>
        <taxon>Eukaryota</taxon>
        <taxon>Viridiplantae</taxon>
        <taxon>Chlorophyta</taxon>
        <taxon>Mamiellophyceae</taxon>
        <taxon>Mamiellales</taxon>
        <taxon>Bathycoccaceae</taxon>
        <taxon>Ostreococcus</taxon>
    </lineage>
</organism>
<dbReference type="SUPFAM" id="SSF100879">
    <property type="entry name" value="Lesion bypass DNA polymerase (Y-family), little finger domain"/>
    <property type="match status" value="1"/>
</dbReference>
<dbReference type="InterPro" id="IPR043128">
    <property type="entry name" value="Rev_trsase/Diguanyl_cyclase"/>
</dbReference>
<dbReference type="OrthoDB" id="427711at2759"/>
<dbReference type="Pfam" id="PF00817">
    <property type="entry name" value="IMS"/>
    <property type="match status" value="1"/>
</dbReference>
<gene>
    <name evidence="4" type="ORF">OSTLU_25113</name>
</gene>
<dbReference type="PROSITE" id="PS50173">
    <property type="entry name" value="UMUC"/>
    <property type="match status" value="1"/>
</dbReference>
<proteinExistence type="inferred from homology"/>
<evidence type="ECO:0000259" key="3">
    <source>
        <dbReference type="PROSITE" id="PS50173"/>
    </source>
</evidence>
<protein>
    <recommendedName>
        <fullName evidence="3">UmuC domain-containing protein</fullName>
    </recommendedName>
</protein>
<dbReference type="GO" id="GO:0017125">
    <property type="term" value="F:deoxycytidyl transferase activity"/>
    <property type="evidence" value="ECO:0007669"/>
    <property type="project" value="TreeGrafter"/>
</dbReference>
<name>A4S3F0_OSTLU</name>
<dbReference type="InterPro" id="IPR053848">
    <property type="entry name" value="IMS_HHH_1"/>
</dbReference>
<dbReference type="Pfam" id="PF11799">
    <property type="entry name" value="IMS_C"/>
    <property type="match status" value="1"/>
</dbReference>
<sequence>MANNAVTNFHANSRLHFIGSWRARYDVFLDAKLAQKQHDSATNRTRDVASTSRATPRTIFHVDMDCFFASVAMRARPELSTETPLAVSWGTSASKRGEVSSANYAARAFGVKAGMWLDEALRLCPELVLAPYDFAEYEKVALEVYEILFEASRGECVGISCDEAFIDVTSRCESEDAVAVAEQIRRDVYAKTKCACSIGIGSNMLLARLATRRAKPDGAFRVEPKDEREFIAKTRLADLPGFGRHAGEKLQKSTKIRVTDTCETLLKVPVATLKSALGAQKTEKLLEAARGIDKTPWCVRPQRKSIGAQMSWGVRCASNEVAMDYVKQLVREVAYRMQRLKIRGRALNLKLWRAIPDVNTMRDYQGHGACDVLTRTKAMRELSNDTELIISEALTILRELNVEATSIRGLGVSITKLEHGAETATSPGAKQPTLSQMFAKRTAEKATHEEETCVLAASDEELAETESEGDDDVADTQSQLTQNDCDFTLFNSQAEIDSDRERSIRDAFEAAARAYAWQRFELGRLKLSKRRRDTLSEDEYARRACARAADVIATQARRSYAQDGETGLNALLNDARALCRSQELLHETYSSQGAAFIAAWLDRVDSVGKTIVIGSSSL</sequence>
<accession>A4S3F0</accession>
<evidence type="ECO:0000313" key="4">
    <source>
        <dbReference type="EMBL" id="ABO98201.1"/>
    </source>
</evidence>
<feature type="domain" description="UmuC" evidence="3">
    <location>
        <begin position="59"/>
        <end position="243"/>
    </location>
</feature>
<dbReference type="GO" id="GO:0070987">
    <property type="term" value="P:error-free translesion synthesis"/>
    <property type="evidence" value="ECO:0007669"/>
    <property type="project" value="TreeGrafter"/>
</dbReference>
<dbReference type="PANTHER" id="PTHR45990">
    <property type="entry name" value="DNA REPAIR PROTEIN REV1"/>
    <property type="match status" value="1"/>
</dbReference>
<dbReference type="Gene3D" id="3.30.1490.100">
    <property type="entry name" value="DNA polymerase, Y-family, little finger domain"/>
    <property type="match status" value="1"/>
</dbReference>
<dbReference type="Proteomes" id="UP000001568">
    <property type="component" value="Chromosome 10"/>
</dbReference>
<evidence type="ECO:0000256" key="1">
    <source>
        <dbReference type="ARBA" id="ARBA00010945"/>
    </source>
</evidence>
<dbReference type="OMA" id="QGHGACD"/>
<dbReference type="InterPro" id="IPR017961">
    <property type="entry name" value="DNA_pol_Y-fam_little_finger"/>
</dbReference>
<dbReference type="GO" id="GO:0003684">
    <property type="term" value="F:damaged DNA binding"/>
    <property type="evidence" value="ECO:0007669"/>
    <property type="project" value="InterPro"/>
</dbReference>
<dbReference type="GO" id="GO:0003887">
    <property type="term" value="F:DNA-directed DNA polymerase activity"/>
    <property type="evidence" value="ECO:0007669"/>
    <property type="project" value="InterPro"/>
</dbReference>
<dbReference type="Gene3D" id="3.40.1170.60">
    <property type="match status" value="1"/>
</dbReference>
<dbReference type="RefSeq" id="XP_001419908.1">
    <property type="nucleotide sequence ID" value="XM_001419871.1"/>
</dbReference>
<dbReference type="InterPro" id="IPR043502">
    <property type="entry name" value="DNA/RNA_pol_sf"/>
</dbReference>
<dbReference type="PANTHER" id="PTHR45990:SF1">
    <property type="entry name" value="DNA REPAIR PROTEIN REV1"/>
    <property type="match status" value="1"/>
</dbReference>
<dbReference type="Gene3D" id="3.30.70.270">
    <property type="match status" value="1"/>
</dbReference>
<reference evidence="4 5" key="1">
    <citation type="journal article" date="2007" name="Proc. Natl. Acad. Sci. U.S.A.">
        <title>The tiny eukaryote Ostreococcus provides genomic insights into the paradox of plankton speciation.</title>
        <authorList>
            <person name="Palenik B."/>
            <person name="Grimwood J."/>
            <person name="Aerts A."/>
            <person name="Rouze P."/>
            <person name="Salamov A."/>
            <person name="Putnam N."/>
            <person name="Dupont C."/>
            <person name="Jorgensen R."/>
            <person name="Derelle E."/>
            <person name="Rombauts S."/>
            <person name="Zhou K."/>
            <person name="Otillar R."/>
            <person name="Merchant S.S."/>
            <person name="Podell S."/>
            <person name="Gaasterland T."/>
            <person name="Napoli C."/>
            <person name="Gendler K."/>
            <person name="Manuell A."/>
            <person name="Tai V."/>
            <person name="Vallon O."/>
            <person name="Piganeau G."/>
            <person name="Jancek S."/>
            <person name="Heijde M."/>
            <person name="Jabbari K."/>
            <person name="Bowler C."/>
            <person name="Lohr M."/>
            <person name="Robbens S."/>
            <person name="Werner G."/>
            <person name="Dubchak I."/>
            <person name="Pazour G.J."/>
            <person name="Ren Q."/>
            <person name="Paulsen I."/>
            <person name="Delwiche C."/>
            <person name="Schmutz J."/>
            <person name="Rokhsar D."/>
            <person name="Van de Peer Y."/>
            <person name="Moreau H."/>
            <person name="Grigoriev I.V."/>
        </authorList>
    </citation>
    <scope>NUCLEOTIDE SEQUENCE [LARGE SCALE GENOMIC DNA]</scope>
    <source>
        <strain evidence="4 5">CCE9901</strain>
    </source>
</reference>
<dbReference type="GO" id="GO:0005634">
    <property type="term" value="C:nucleus"/>
    <property type="evidence" value="ECO:0007669"/>
    <property type="project" value="TreeGrafter"/>
</dbReference>
<dbReference type="HOGENOM" id="CLU_015902_0_0_1"/>
<dbReference type="Gene3D" id="1.10.150.20">
    <property type="entry name" value="5' to 3' exonuclease, C-terminal subdomain"/>
    <property type="match status" value="1"/>
</dbReference>
<dbReference type="eggNOG" id="KOG2093">
    <property type="taxonomic scope" value="Eukaryota"/>
</dbReference>
<dbReference type="GO" id="GO:0006281">
    <property type="term" value="P:DNA repair"/>
    <property type="evidence" value="ECO:0007669"/>
    <property type="project" value="InterPro"/>
</dbReference>
<dbReference type="EMBL" id="CP000590">
    <property type="protein sequence ID" value="ABO98201.1"/>
    <property type="molecule type" value="Genomic_DNA"/>
</dbReference>
<dbReference type="InterPro" id="IPR001126">
    <property type="entry name" value="UmuC"/>
</dbReference>